<dbReference type="SUPFAM" id="SSF50978">
    <property type="entry name" value="WD40 repeat-like"/>
    <property type="match status" value="1"/>
</dbReference>
<accession>A0A919YBQ1</accession>
<dbReference type="Proteomes" id="UP000682811">
    <property type="component" value="Unassembled WGS sequence"/>
</dbReference>
<dbReference type="AlphaFoldDB" id="A0A919YBQ1"/>
<sequence length="364" mass="41293">MKRIFLNPDSRKTWEIECDGERVAMSNNGGKQREKRFDSPEQASKYAEKEMWSRLKKGFIYSCTEAEPGNPLFHLYIGDGYTGSMPLAAIPETNQFYAGYVVGQFEKEEIYLIDEHGQKQLASVLEGNHLIYDMFYCPETGELLINDSHQISRLAADGSIRCCTRAVYESTLSLSGSRALWYDAPHLVVTDLLTQEIIYQTRVAPEKVNGHSLQLCGGLSRSGQVFAYCTQPGEIVICDLETHMEHSIAKDISALTVAMGFSSDDRYLFTQEQYGSWELKCYDLGTSTLAPEWKTDHVKSFAVHPSKPLLAMYSYGQVHLYHTHTLRHILEFKPEHVVKTCNLTFTKDYLALYSDYGCVSLYAI</sequence>
<dbReference type="EMBL" id="BORT01000001">
    <property type="protein sequence ID" value="GIO45592.1"/>
    <property type="molecule type" value="Genomic_DNA"/>
</dbReference>
<gene>
    <name evidence="1" type="ORF">J34TS1_03570</name>
</gene>
<name>A0A919YBQ1_9BACL</name>
<comment type="caution">
    <text evidence="1">The sequence shown here is derived from an EMBL/GenBank/DDBJ whole genome shotgun (WGS) entry which is preliminary data.</text>
</comment>
<protein>
    <recommendedName>
        <fullName evidence="3">WD40 repeat domain-containing protein</fullName>
    </recommendedName>
</protein>
<keyword evidence="2" id="KW-1185">Reference proteome</keyword>
<dbReference type="Gene3D" id="2.20.140.10">
    <property type="entry name" value="WGR domain"/>
    <property type="match status" value="1"/>
</dbReference>
<dbReference type="InterPro" id="IPR036322">
    <property type="entry name" value="WD40_repeat_dom_sf"/>
</dbReference>
<evidence type="ECO:0000313" key="2">
    <source>
        <dbReference type="Proteomes" id="UP000682811"/>
    </source>
</evidence>
<reference evidence="1 2" key="1">
    <citation type="submission" date="2021-03" db="EMBL/GenBank/DDBJ databases">
        <title>Antimicrobial resistance genes in bacteria isolated from Japanese honey, and their potential for conferring macrolide and lincosamide resistance in the American foulbrood pathogen Paenibacillus larvae.</title>
        <authorList>
            <person name="Okamoto M."/>
            <person name="Kumagai M."/>
            <person name="Kanamori H."/>
            <person name="Takamatsu D."/>
        </authorList>
    </citation>
    <scope>NUCLEOTIDE SEQUENCE [LARGE SCALE GENOMIC DNA]</scope>
    <source>
        <strain evidence="1 2">J34TS1</strain>
    </source>
</reference>
<evidence type="ECO:0008006" key="3">
    <source>
        <dbReference type="Google" id="ProtNLM"/>
    </source>
</evidence>
<dbReference type="Gene3D" id="2.130.10.10">
    <property type="entry name" value="YVTN repeat-like/Quinoprotein amine dehydrogenase"/>
    <property type="match status" value="1"/>
</dbReference>
<evidence type="ECO:0000313" key="1">
    <source>
        <dbReference type="EMBL" id="GIO45592.1"/>
    </source>
</evidence>
<proteinExistence type="predicted"/>
<dbReference type="InterPro" id="IPR015943">
    <property type="entry name" value="WD40/YVTN_repeat-like_dom_sf"/>
</dbReference>
<organism evidence="1 2">
    <name type="scientific">Paenibacillus azoreducens</name>
    <dbReference type="NCBI Taxonomy" id="116718"/>
    <lineage>
        <taxon>Bacteria</taxon>
        <taxon>Bacillati</taxon>
        <taxon>Bacillota</taxon>
        <taxon>Bacilli</taxon>
        <taxon>Bacillales</taxon>
        <taxon>Paenibacillaceae</taxon>
        <taxon>Paenibacillus</taxon>
    </lineage>
</organism>